<dbReference type="EC" id="3.5.1.44" evidence="5"/>
<feature type="active site" evidence="5 6">
    <location>
        <position position="223"/>
    </location>
</feature>
<dbReference type="GO" id="GO:0032259">
    <property type="term" value="P:methylation"/>
    <property type="evidence" value="ECO:0007669"/>
    <property type="project" value="UniProtKB-KW"/>
</dbReference>
<dbReference type="OrthoDB" id="9793421at2"/>
<dbReference type="GO" id="GO:0050568">
    <property type="term" value="F:protein-glutamine glutaminase activity"/>
    <property type="evidence" value="ECO:0007669"/>
    <property type="project" value="UniProtKB-UniRule"/>
</dbReference>
<dbReference type="RefSeq" id="WP_099952048.1">
    <property type="nucleotide sequence ID" value="NZ_CP028843.1"/>
</dbReference>
<keyword evidence="11" id="KW-0808">Transferase</keyword>
<dbReference type="SUPFAM" id="SSF52172">
    <property type="entry name" value="CheY-like"/>
    <property type="match status" value="1"/>
</dbReference>
<comment type="function">
    <text evidence="5">Involved in chemotaxis. Part of a chemotaxis signal transduction system that modulates chemotaxis in response to various stimuli. Catalyzes the demethylation of specific methylglutamate residues introduced into the chemoreceptors (methyl-accepting chemotaxis proteins or MCP) by CheR. Also mediates the irreversible deamidation of specific glutamine residues to glutamic acid.</text>
</comment>
<evidence type="ECO:0000256" key="6">
    <source>
        <dbReference type="PROSITE-ProRule" id="PRU00050"/>
    </source>
</evidence>
<feature type="active site" evidence="5 6">
    <location>
        <position position="320"/>
    </location>
</feature>
<dbReference type="PROSITE" id="PS50110">
    <property type="entry name" value="RESPONSE_REGULATORY"/>
    <property type="match status" value="1"/>
</dbReference>
<evidence type="ECO:0000313" key="12">
    <source>
        <dbReference type="Proteomes" id="UP000244755"/>
    </source>
</evidence>
<evidence type="ECO:0000256" key="1">
    <source>
        <dbReference type="ARBA" id="ARBA00022490"/>
    </source>
</evidence>
<keyword evidence="5 7" id="KW-0597">Phosphoprotein</keyword>
<sequence length="381" mass="39086">MIRLLVVDDSALMRKVVGGIFAAEGDFDLAFARDGLEALDLLPRFAPDVVTLDVTMPGLDGLACLDRIMLERPCPVVMLSSLTGEGAEASLDALARGAVDVLEKPVGAVSLEIDRFAPVLVRTVRAAARSRPRTAHGLAARLRARHAALAPRPAPSPASRPPDLGPPDAVATGIDPDQSPSVPADPAGGLVLVGASTGGPPALTALLSELPAGFPWPIVVAQHMPATFTGPLARRLDGLCALTVQEVTAPAPLVPGRVYVGRGDADVIVVRRPGGLMAAPAPAQADYPWHPSVDRLVESALDLVPPRRLVGVLMTGMGRDGARSMAALRARGGRTIAEAEATAVVWGMPGELVRAGGASVVAPLEAIAAELTALVAGIPAS</sequence>
<keyword evidence="1 5" id="KW-0963">Cytoplasm</keyword>
<dbReference type="PANTHER" id="PTHR42872:SF6">
    <property type="entry name" value="PROTEIN-GLUTAMATE METHYLESTERASE_PROTEIN-GLUTAMINE GLUTAMINASE"/>
    <property type="match status" value="1"/>
</dbReference>
<dbReference type="CDD" id="cd16432">
    <property type="entry name" value="CheB_Rec"/>
    <property type="match status" value="1"/>
</dbReference>
<feature type="domain" description="CheB-type methylesterase" evidence="10">
    <location>
        <begin position="186"/>
        <end position="378"/>
    </location>
</feature>
<dbReference type="EMBL" id="CP028843">
    <property type="protein sequence ID" value="AWB20133.1"/>
    <property type="molecule type" value="Genomic_DNA"/>
</dbReference>
<feature type="region of interest" description="Disordered" evidence="8">
    <location>
        <begin position="149"/>
        <end position="188"/>
    </location>
</feature>
<feature type="compositionally biased region" description="Pro residues" evidence="8">
    <location>
        <begin position="152"/>
        <end position="165"/>
    </location>
</feature>
<evidence type="ECO:0000256" key="5">
    <source>
        <dbReference type="HAMAP-Rule" id="MF_00099"/>
    </source>
</evidence>
<name>A0A2R4WF09_9HYPH</name>
<dbReference type="GO" id="GO:0006935">
    <property type="term" value="P:chemotaxis"/>
    <property type="evidence" value="ECO:0007669"/>
    <property type="project" value="UniProtKB-UniRule"/>
</dbReference>
<evidence type="ECO:0000256" key="4">
    <source>
        <dbReference type="ARBA" id="ARBA00048267"/>
    </source>
</evidence>
<feature type="active site" evidence="5 6">
    <location>
        <position position="196"/>
    </location>
</feature>
<dbReference type="SUPFAM" id="SSF52738">
    <property type="entry name" value="Methylesterase CheB, C-terminal domain"/>
    <property type="match status" value="1"/>
</dbReference>
<comment type="subcellular location">
    <subcellularLocation>
        <location evidence="5">Cytoplasm</location>
    </subcellularLocation>
</comment>
<keyword evidence="11" id="KW-0489">Methyltransferase</keyword>
<evidence type="ECO:0000313" key="11">
    <source>
        <dbReference type="EMBL" id="AWB20133.1"/>
    </source>
</evidence>
<dbReference type="PIRSF" id="PIRSF000876">
    <property type="entry name" value="RR_chemtxs_CheB"/>
    <property type="match status" value="1"/>
</dbReference>
<proteinExistence type="inferred from homology"/>
<accession>A0A2R4WF09</accession>
<keyword evidence="3 5" id="KW-0378">Hydrolase</keyword>
<dbReference type="HAMAP" id="MF_00099">
    <property type="entry name" value="CheB_chemtxs"/>
    <property type="match status" value="1"/>
</dbReference>
<dbReference type="NCBIfam" id="NF001965">
    <property type="entry name" value="PRK00742.1"/>
    <property type="match status" value="1"/>
</dbReference>
<dbReference type="PANTHER" id="PTHR42872">
    <property type="entry name" value="PROTEIN-GLUTAMATE METHYLESTERASE/PROTEIN-GLUTAMINE GLUTAMINASE"/>
    <property type="match status" value="1"/>
</dbReference>
<dbReference type="Gene3D" id="3.40.50.2300">
    <property type="match status" value="1"/>
</dbReference>
<evidence type="ECO:0000256" key="3">
    <source>
        <dbReference type="ARBA" id="ARBA00022801"/>
    </source>
</evidence>
<dbReference type="InterPro" id="IPR011006">
    <property type="entry name" value="CheY-like_superfamily"/>
</dbReference>
<evidence type="ECO:0000256" key="8">
    <source>
        <dbReference type="SAM" id="MobiDB-lite"/>
    </source>
</evidence>
<comment type="catalytic activity">
    <reaction evidence="5">
        <text>L-glutaminyl-[protein] + H2O = L-glutamyl-[protein] + NH4(+)</text>
        <dbReference type="Rhea" id="RHEA:16441"/>
        <dbReference type="Rhea" id="RHEA-COMP:10207"/>
        <dbReference type="Rhea" id="RHEA-COMP:10208"/>
        <dbReference type="ChEBI" id="CHEBI:15377"/>
        <dbReference type="ChEBI" id="CHEBI:28938"/>
        <dbReference type="ChEBI" id="CHEBI:29973"/>
        <dbReference type="ChEBI" id="CHEBI:30011"/>
        <dbReference type="EC" id="3.5.1.44"/>
    </reaction>
</comment>
<dbReference type="PROSITE" id="PS50122">
    <property type="entry name" value="CHEB"/>
    <property type="match status" value="1"/>
</dbReference>
<dbReference type="GO" id="GO:0008168">
    <property type="term" value="F:methyltransferase activity"/>
    <property type="evidence" value="ECO:0007669"/>
    <property type="project" value="UniProtKB-KW"/>
</dbReference>
<comment type="catalytic activity">
    <reaction evidence="4 5">
        <text>[protein]-L-glutamate 5-O-methyl ester + H2O = L-glutamyl-[protein] + methanol + H(+)</text>
        <dbReference type="Rhea" id="RHEA:23236"/>
        <dbReference type="Rhea" id="RHEA-COMP:10208"/>
        <dbReference type="Rhea" id="RHEA-COMP:10311"/>
        <dbReference type="ChEBI" id="CHEBI:15377"/>
        <dbReference type="ChEBI" id="CHEBI:15378"/>
        <dbReference type="ChEBI" id="CHEBI:17790"/>
        <dbReference type="ChEBI" id="CHEBI:29973"/>
        <dbReference type="ChEBI" id="CHEBI:82795"/>
        <dbReference type="EC" id="3.1.1.61"/>
    </reaction>
</comment>
<evidence type="ECO:0000256" key="2">
    <source>
        <dbReference type="ARBA" id="ARBA00022500"/>
    </source>
</evidence>
<dbReference type="Proteomes" id="UP000244755">
    <property type="component" value="Chromosome 1"/>
</dbReference>
<dbReference type="InterPro" id="IPR001789">
    <property type="entry name" value="Sig_transdc_resp-reg_receiver"/>
</dbReference>
<dbReference type="InterPro" id="IPR035909">
    <property type="entry name" value="CheB_C"/>
</dbReference>
<feature type="modified residue" description="4-aspartylphosphate" evidence="5 7">
    <location>
        <position position="53"/>
    </location>
</feature>
<reference evidence="11 12" key="1">
    <citation type="submission" date="2018-04" db="EMBL/GenBank/DDBJ databases">
        <title>Methylobacterium sp. PR1016A genome.</title>
        <authorList>
            <person name="Park W."/>
        </authorList>
    </citation>
    <scope>NUCLEOTIDE SEQUENCE [LARGE SCALE GENOMIC DNA]</scope>
    <source>
        <strain evidence="11 12">PR1016A</strain>
    </source>
</reference>
<evidence type="ECO:0000259" key="10">
    <source>
        <dbReference type="PROSITE" id="PS50122"/>
    </source>
</evidence>
<comment type="domain">
    <text evidence="5">Contains a C-terminal catalytic domain, and an N-terminal region which modulates catalytic activity.</text>
</comment>
<dbReference type="CDD" id="cd17541">
    <property type="entry name" value="REC_CheB-like"/>
    <property type="match status" value="1"/>
</dbReference>
<comment type="similarity">
    <text evidence="5">Belongs to the CheB family.</text>
</comment>
<evidence type="ECO:0000256" key="7">
    <source>
        <dbReference type="PROSITE-ProRule" id="PRU00169"/>
    </source>
</evidence>
<dbReference type="Gene3D" id="3.40.50.180">
    <property type="entry name" value="Methylesterase CheB, C-terminal domain"/>
    <property type="match status" value="1"/>
</dbReference>
<comment type="PTM">
    <text evidence="5">Phosphorylated by CheA. Phosphorylation of the N-terminal regulatory domain activates the methylesterase activity.</text>
</comment>
<keyword evidence="2 5" id="KW-0145">Chemotaxis</keyword>
<dbReference type="Pfam" id="PF00072">
    <property type="entry name" value="Response_reg"/>
    <property type="match status" value="1"/>
</dbReference>
<gene>
    <name evidence="5" type="primary">cheB</name>
    <name evidence="11" type="ORF">DA075_03610</name>
</gene>
<dbReference type="InterPro" id="IPR008248">
    <property type="entry name" value="CheB-like"/>
</dbReference>
<dbReference type="GO" id="GO:0000156">
    <property type="term" value="F:phosphorelay response regulator activity"/>
    <property type="evidence" value="ECO:0007669"/>
    <property type="project" value="InterPro"/>
</dbReference>
<dbReference type="GO" id="GO:0005737">
    <property type="term" value="C:cytoplasm"/>
    <property type="evidence" value="ECO:0007669"/>
    <property type="project" value="UniProtKB-SubCell"/>
</dbReference>
<organism evidence="11 12">
    <name type="scientific">Methylobacterium currus</name>
    <dbReference type="NCBI Taxonomy" id="2051553"/>
    <lineage>
        <taxon>Bacteria</taxon>
        <taxon>Pseudomonadati</taxon>
        <taxon>Pseudomonadota</taxon>
        <taxon>Alphaproteobacteria</taxon>
        <taxon>Hyphomicrobiales</taxon>
        <taxon>Methylobacteriaceae</taxon>
        <taxon>Methylobacterium</taxon>
    </lineage>
</organism>
<dbReference type="SMART" id="SM00448">
    <property type="entry name" value="REC"/>
    <property type="match status" value="1"/>
</dbReference>
<dbReference type="InterPro" id="IPR000673">
    <property type="entry name" value="Sig_transdc_resp-reg_Me-estase"/>
</dbReference>
<dbReference type="EC" id="3.1.1.61" evidence="5"/>
<feature type="domain" description="Response regulatory" evidence="9">
    <location>
        <begin position="3"/>
        <end position="119"/>
    </location>
</feature>
<dbReference type="AlphaFoldDB" id="A0A2R4WF09"/>
<keyword evidence="12" id="KW-1185">Reference proteome</keyword>
<dbReference type="Pfam" id="PF01339">
    <property type="entry name" value="CheB_methylest"/>
    <property type="match status" value="1"/>
</dbReference>
<protein>
    <recommendedName>
        <fullName evidence="5">Protein-glutamate methylesterase/protein-glutamine glutaminase</fullName>
        <ecNumber evidence="5">3.1.1.61</ecNumber>
        <ecNumber evidence="5">3.5.1.44</ecNumber>
    </recommendedName>
</protein>
<dbReference type="GO" id="GO:0008984">
    <property type="term" value="F:protein-glutamate methylesterase activity"/>
    <property type="evidence" value="ECO:0007669"/>
    <property type="project" value="UniProtKB-UniRule"/>
</dbReference>
<evidence type="ECO:0000259" key="9">
    <source>
        <dbReference type="PROSITE" id="PS50110"/>
    </source>
</evidence>
<dbReference type="KEGG" id="mee:DA075_03610"/>